<name>A0A1F7YC33_9BACT</name>
<evidence type="ECO:0000313" key="1">
    <source>
        <dbReference type="EMBL" id="OGM24904.1"/>
    </source>
</evidence>
<sequence>MKKYLPVLLFFAGLVIVGGILFLTSRSKKQPVVQEEQPEVAREIPQGEKPLTSLTPSSDGHWLKLKVDDIKVQGTESLDYEILYKVKDGRTQGVPGTIQLKSQNSLERDILLGSESSGKFKFDEGVNQGTLTLRFRNSDGKLVGKLSTDFHLQSNTKELTSVDGKFKYLLDKIPKGTFFVTMETFSKGYAVFSSSSTPIIGTIE</sequence>
<dbReference type="Proteomes" id="UP000178851">
    <property type="component" value="Unassembled WGS sequence"/>
</dbReference>
<protein>
    <submittedName>
        <fullName evidence="1">Uncharacterized protein</fullName>
    </submittedName>
</protein>
<dbReference type="EMBL" id="MGGI01000025">
    <property type="protein sequence ID" value="OGM24904.1"/>
    <property type="molecule type" value="Genomic_DNA"/>
</dbReference>
<comment type="caution">
    <text evidence="1">The sequence shown here is derived from an EMBL/GenBank/DDBJ whole genome shotgun (WGS) entry which is preliminary data.</text>
</comment>
<dbReference type="AlphaFoldDB" id="A0A1F7YC33"/>
<evidence type="ECO:0000313" key="2">
    <source>
        <dbReference type="Proteomes" id="UP000178851"/>
    </source>
</evidence>
<proteinExistence type="predicted"/>
<accession>A0A1F7YC33</accession>
<gene>
    <name evidence="1" type="ORF">A2627_02965</name>
</gene>
<reference evidence="1 2" key="1">
    <citation type="journal article" date="2016" name="Nat. Commun.">
        <title>Thousands of microbial genomes shed light on interconnected biogeochemical processes in an aquifer system.</title>
        <authorList>
            <person name="Anantharaman K."/>
            <person name="Brown C.T."/>
            <person name="Hug L.A."/>
            <person name="Sharon I."/>
            <person name="Castelle C.J."/>
            <person name="Probst A.J."/>
            <person name="Thomas B.C."/>
            <person name="Singh A."/>
            <person name="Wilkins M.J."/>
            <person name="Karaoz U."/>
            <person name="Brodie E.L."/>
            <person name="Williams K.H."/>
            <person name="Hubbard S.S."/>
            <person name="Banfield J.F."/>
        </authorList>
    </citation>
    <scope>NUCLEOTIDE SEQUENCE [LARGE SCALE GENOMIC DNA]</scope>
</reference>
<organism evidence="1 2">
    <name type="scientific">Candidatus Woesebacteria bacterium RIFCSPHIGHO2_01_FULL_39_28</name>
    <dbReference type="NCBI Taxonomy" id="1802496"/>
    <lineage>
        <taxon>Bacteria</taxon>
        <taxon>Candidatus Woeseibacteriota</taxon>
    </lineage>
</organism>